<dbReference type="VEuPathDB" id="FungiDB:AMAG_03000"/>
<feature type="region of interest" description="Disordered" evidence="1">
    <location>
        <begin position="272"/>
        <end position="311"/>
    </location>
</feature>
<reference evidence="2 3" key="1">
    <citation type="submission" date="2009-11" db="EMBL/GenBank/DDBJ databases">
        <title>Annotation of Allomyces macrogynus ATCC 38327.</title>
        <authorList>
            <consortium name="The Broad Institute Genome Sequencing Platform"/>
            <person name="Russ C."/>
            <person name="Cuomo C."/>
            <person name="Burger G."/>
            <person name="Gray M.W."/>
            <person name="Holland P.W.H."/>
            <person name="King N."/>
            <person name="Lang F.B.F."/>
            <person name="Roger A.J."/>
            <person name="Ruiz-Trillo I."/>
            <person name="Young S.K."/>
            <person name="Zeng Q."/>
            <person name="Gargeya S."/>
            <person name="Fitzgerald M."/>
            <person name="Haas B."/>
            <person name="Abouelleil A."/>
            <person name="Alvarado L."/>
            <person name="Arachchi H.M."/>
            <person name="Berlin A."/>
            <person name="Chapman S.B."/>
            <person name="Gearin G."/>
            <person name="Goldberg J."/>
            <person name="Griggs A."/>
            <person name="Gujja S."/>
            <person name="Hansen M."/>
            <person name="Heiman D."/>
            <person name="Howarth C."/>
            <person name="Larimer J."/>
            <person name="Lui A."/>
            <person name="MacDonald P.J.P."/>
            <person name="McCowen C."/>
            <person name="Montmayeur A."/>
            <person name="Murphy C."/>
            <person name="Neiman D."/>
            <person name="Pearson M."/>
            <person name="Priest M."/>
            <person name="Roberts A."/>
            <person name="Saif S."/>
            <person name="Shea T."/>
            <person name="Sisk P."/>
            <person name="Stolte C."/>
            <person name="Sykes S."/>
            <person name="Wortman J."/>
            <person name="Nusbaum C."/>
            <person name="Birren B."/>
        </authorList>
    </citation>
    <scope>NUCLEOTIDE SEQUENCE [LARGE SCALE GENOMIC DNA]</scope>
    <source>
        <strain evidence="2 3">ATCC 38327</strain>
    </source>
</reference>
<keyword evidence="3" id="KW-1185">Reference proteome</keyword>
<dbReference type="GO" id="GO:0008851">
    <property type="term" value="F:ethanolamine ammonia-lyase activity"/>
    <property type="evidence" value="ECO:0007669"/>
    <property type="project" value="InterPro"/>
</dbReference>
<dbReference type="GO" id="GO:0046336">
    <property type="term" value="P:ethanolamine catabolic process"/>
    <property type="evidence" value="ECO:0007669"/>
    <property type="project" value="TreeGrafter"/>
</dbReference>
<dbReference type="Gene3D" id="1.10.220.70">
    <property type="entry name" value="lyase"/>
    <property type="match status" value="1"/>
</dbReference>
<dbReference type="Pfam" id="PF05985">
    <property type="entry name" value="EutC"/>
    <property type="match status" value="1"/>
</dbReference>
<gene>
    <name evidence="2" type="ORF">AMAG_03000</name>
</gene>
<accession>A0A0L0S3Y8</accession>
<dbReference type="OrthoDB" id="5551491at2759"/>
<sequence length="868" mass="93061">MSRTHTATATDADVHDGNSNQHPAPERDRRGPANDGTDPPNPVRLILAEAPTDLRRLFGLASEFKEGDDALGIASHSPAERDAARLQLSLLRVGDIRPDRFSNDRELADYAEEFGLDLQVAARIAGWTLGELREFLVDASEDAIRAILPGLRSEVIAGVVKLMSNDDLICVASKIWNPPAPGSTLGTHGRFASRIQPNSATDDPEEVLMSVLEGLSYGCGDAIFGINIVASDLPNVATLEAVLLDVIQTFQLGDKTKHCVLAHLDEQMAVHAGQHRDDALRRSRSPAPSSSSSNASSPPPAATERSASPAAHTAAQLIESTPGHDLIGVAFQSIGGTLAVNRVFGISVASLRAAATKVPALYYETGQGSAVTNGASNGIDMVTCEARAHGLARALRNESRNWTIVNSVVGFIGPEVHKSRDQLLRACLEDLCMGKLHGLTFGLDICATYHMDITLDDIEFIQDAVLAAGPAFYMAVAGRNDPMLSYITTGFRDHPRLRLAHGVHGTDEMRDFFVHDLGVMNYDGSMTGRAGDTAAVYAAYRHRKGDTRPHAEIIAEGRAILEKMQRRGLDLGYGHDGAFRAPPTVRQRLQEIYDGAKRAVRQEIHPATLRVRLAPVIGDQPAQDAVELVSEAQGRDEYLRRPVTGERLTRASLDLLAQVRAQSVPLPGRHVRAAIVISDGLNADSIHAPGHVDVLVEALHAECAARQIDLPFPLIIVRNGRVRAGYVVGCDLFSPRAARDGADEEVGVVFHVIGERPGNGQNSLSVYLVAATPGTWAQGVDHNHARVVSGVSATALDPRTAARECLLFVDQVVERVVGARREDGALESATEGEECAPGSSKAADVASKHVNETMPALMRVNSRRGLGV</sequence>
<dbReference type="InterPro" id="IPR042251">
    <property type="entry name" value="EutC_C"/>
</dbReference>
<dbReference type="Gene3D" id="3.20.20.70">
    <property type="entry name" value="Aldolase class I"/>
    <property type="match status" value="2"/>
</dbReference>
<proteinExistence type="predicted"/>
<dbReference type="InterPro" id="IPR010628">
    <property type="entry name" value="EutB"/>
</dbReference>
<dbReference type="OMA" id="CSTLHMD"/>
<dbReference type="PANTHER" id="PTHR39329">
    <property type="entry name" value="ETHANOLAMINE AMMONIA-LYASE HEAVY CHAIN"/>
    <property type="match status" value="1"/>
</dbReference>
<evidence type="ECO:0000313" key="3">
    <source>
        <dbReference type="Proteomes" id="UP000054350"/>
    </source>
</evidence>
<feature type="compositionally biased region" description="Low complexity" evidence="1">
    <location>
        <begin position="1"/>
        <end position="11"/>
    </location>
</feature>
<dbReference type="EMBL" id="GG745331">
    <property type="protein sequence ID" value="KNE57267.1"/>
    <property type="molecule type" value="Genomic_DNA"/>
</dbReference>
<dbReference type="InterPro" id="IPR009246">
    <property type="entry name" value="EutC"/>
</dbReference>
<protein>
    <recommendedName>
        <fullName evidence="4">Ethanolamine ammonia-lyase</fullName>
    </recommendedName>
</protein>
<dbReference type="PANTHER" id="PTHR39329:SF1">
    <property type="entry name" value="ETHANOLAMINE AMMONIA-LYASE LARGE SUBUNIT"/>
    <property type="match status" value="1"/>
</dbReference>
<feature type="region of interest" description="Disordered" evidence="1">
    <location>
        <begin position="1"/>
        <end position="44"/>
    </location>
</feature>
<dbReference type="AlphaFoldDB" id="A0A0L0S3Y8"/>
<dbReference type="GO" id="GO:0005829">
    <property type="term" value="C:cytosol"/>
    <property type="evidence" value="ECO:0007669"/>
    <property type="project" value="TreeGrafter"/>
</dbReference>
<feature type="compositionally biased region" description="Low complexity" evidence="1">
    <location>
        <begin position="285"/>
        <end position="296"/>
    </location>
</feature>
<reference evidence="3" key="2">
    <citation type="submission" date="2009-11" db="EMBL/GenBank/DDBJ databases">
        <title>The Genome Sequence of Allomyces macrogynus strain ATCC 38327.</title>
        <authorList>
            <consortium name="The Broad Institute Genome Sequencing Platform"/>
            <person name="Russ C."/>
            <person name="Cuomo C."/>
            <person name="Shea T."/>
            <person name="Young S.K."/>
            <person name="Zeng Q."/>
            <person name="Koehrsen M."/>
            <person name="Haas B."/>
            <person name="Borodovsky M."/>
            <person name="Guigo R."/>
            <person name="Alvarado L."/>
            <person name="Berlin A."/>
            <person name="Borenstein D."/>
            <person name="Chen Z."/>
            <person name="Engels R."/>
            <person name="Freedman E."/>
            <person name="Gellesch M."/>
            <person name="Goldberg J."/>
            <person name="Griggs A."/>
            <person name="Gujja S."/>
            <person name="Heiman D."/>
            <person name="Hepburn T."/>
            <person name="Howarth C."/>
            <person name="Jen D."/>
            <person name="Larson L."/>
            <person name="Lewis B."/>
            <person name="Mehta T."/>
            <person name="Park D."/>
            <person name="Pearson M."/>
            <person name="Roberts A."/>
            <person name="Saif S."/>
            <person name="Shenoy N."/>
            <person name="Sisk P."/>
            <person name="Stolte C."/>
            <person name="Sykes S."/>
            <person name="Walk T."/>
            <person name="White J."/>
            <person name="Yandava C."/>
            <person name="Burger G."/>
            <person name="Gray M.W."/>
            <person name="Holland P.W.H."/>
            <person name="King N."/>
            <person name="Lang F.B.F."/>
            <person name="Roger A.J."/>
            <person name="Ruiz-Trillo I."/>
            <person name="Lander E."/>
            <person name="Nusbaum C."/>
        </authorList>
    </citation>
    <scope>NUCLEOTIDE SEQUENCE [LARGE SCALE GENOMIC DNA]</scope>
    <source>
        <strain evidence="3">ATCC 38327</strain>
    </source>
</reference>
<evidence type="ECO:0000313" key="2">
    <source>
        <dbReference type="EMBL" id="KNE57267.1"/>
    </source>
</evidence>
<feature type="compositionally biased region" description="Basic and acidic residues" evidence="1">
    <location>
        <begin position="272"/>
        <end position="281"/>
    </location>
</feature>
<dbReference type="Proteomes" id="UP000054350">
    <property type="component" value="Unassembled WGS sequence"/>
</dbReference>
<organism evidence="2 3">
    <name type="scientific">Allomyces macrogynus (strain ATCC 38327)</name>
    <name type="common">Allomyces javanicus var. macrogynus</name>
    <dbReference type="NCBI Taxonomy" id="578462"/>
    <lineage>
        <taxon>Eukaryota</taxon>
        <taxon>Fungi</taxon>
        <taxon>Fungi incertae sedis</taxon>
        <taxon>Blastocladiomycota</taxon>
        <taxon>Blastocladiomycetes</taxon>
        <taxon>Blastocladiales</taxon>
        <taxon>Blastocladiaceae</taxon>
        <taxon>Allomyces</taxon>
    </lineage>
</organism>
<dbReference type="GO" id="GO:0006520">
    <property type="term" value="P:amino acid metabolic process"/>
    <property type="evidence" value="ECO:0007669"/>
    <property type="project" value="InterPro"/>
</dbReference>
<dbReference type="Pfam" id="PF06751">
    <property type="entry name" value="EutB"/>
    <property type="match status" value="2"/>
</dbReference>
<dbReference type="InterPro" id="IPR013785">
    <property type="entry name" value="Aldolase_TIM"/>
</dbReference>
<dbReference type="Gene3D" id="3.40.50.11240">
    <property type="entry name" value="Ethanolamine ammonia-lyase light chain (EutC)"/>
    <property type="match status" value="1"/>
</dbReference>
<evidence type="ECO:0000256" key="1">
    <source>
        <dbReference type="SAM" id="MobiDB-lite"/>
    </source>
</evidence>
<dbReference type="eggNOG" id="ENOG502SF9W">
    <property type="taxonomic scope" value="Eukaryota"/>
</dbReference>
<name>A0A0L0S3Y8_ALLM3</name>
<dbReference type="GO" id="GO:0009350">
    <property type="term" value="C:ethanolamine ammonia-lyase complex"/>
    <property type="evidence" value="ECO:0007669"/>
    <property type="project" value="TreeGrafter"/>
</dbReference>
<evidence type="ECO:0008006" key="4">
    <source>
        <dbReference type="Google" id="ProtNLM"/>
    </source>
</evidence>
<dbReference type="InterPro" id="IPR044939">
    <property type="entry name" value="EutB_dom_2_sf"/>
</dbReference>